<proteinExistence type="inferred from homology"/>
<dbReference type="InterPro" id="IPR003660">
    <property type="entry name" value="HAMP_dom"/>
</dbReference>
<dbReference type="SMART" id="SM00283">
    <property type="entry name" value="MA"/>
    <property type="match status" value="1"/>
</dbReference>
<dbReference type="Proteomes" id="UP001165422">
    <property type="component" value="Unassembled WGS sequence"/>
</dbReference>
<organism evidence="14 15">
    <name type="scientific">Clostridium aromativorans</name>
    <dbReference type="NCBI Taxonomy" id="2836848"/>
    <lineage>
        <taxon>Bacteria</taxon>
        <taxon>Bacillati</taxon>
        <taxon>Bacillota</taxon>
        <taxon>Clostridia</taxon>
        <taxon>Eubacteriales</taxon>
        <taxon>Clostridiaceae</taxon>
        <taxon>Clostridium</taxon>
    </lineage>
</organism>
<evidence type="ECO:0000313" key="14">
    <source>
        <dbReference type="EMBL" id="MCC9294825.1"/>
    </source>
</evidence>
<dbReference type="InterPro" id="IPR033479">
    <property type="entry name" value="dCache_1"/>
</dbReference>
<evidence type="ECO:0000256" key="11">
    <source>
        <dbReference type="SAM" id="Phobius"/>
    </source>
</evidence>
<feature type="coiled-coil region" evidence="10">
    <location>
        <begin position="401"/>
        <end position="460"/>
    </location>
</feature>
<evidence type="ECO:0000256" key="1">
    <source>
        <dbReference type="ARBA" id="ARBA00004651"/>
    </source>
</evidence>
<feature type="transmembrane region" description="Helical" evidence="11">
    <location>
        <begin position="276"/>
        <end position="300"/>
    </location>
</feature>
<evidence type="ECO:0000256" key="3">
    <source>
        <dbReference type="ARBA" id="ARBA00022500"/>
    </source>
</evidence>
<keyword evidence="15" id="KW-1185">Reference proteome</keyword>
<evidence type="ECO:0000313" key="15">
    <source>
        <dbReference type="Proteomes" id="UP001165422"/>
    </source>
</evidence>
<comment type="subcellular location">
    <subcellularLocation>
        <location evidence="1">Cell membrane</location>
        <topology evidence="1">Multi-pass membrane protein</topology>
    </subcellularLocation>
</comment>
<reference evidence="14" key="1">
    <citation type="submission" date="2021-11" db="EMBL/GenBank/DDBJ databases">
        <authorList>
            <person name="Qingchun L."/>
            <person name="Dong Z."/>
            <person name="Zongwei Q."/>
            <person name="Jia Z."/>
            <person name="Duotao L."/>
        </authorList>
    </citation>
    <scope>NUCLEOTIDE SEQUENCE</scope>
    <source>
        <strain evidence="14">WLY-B-L2</strain>
    </source>
</reference>
<dbReference type="PANTHER" id="PTHR32089:SF112">
    <property type="entry name" value="LYSOZYME-LIKE PROTEIN-RELATED"/>
    <property type="match status" value="1"/>
</dbReference>
<keyword evidence="10" id="KW-0175">Coiled coil</keyword>
<keyword evidence="6 11" id="KW-0472">Membrane</keyword>
<feature type="transmembrane region" description="Helical" evidence="11">
    <location>
        <begin position="12"/>
        <end position="34"/>
    </location>
</feature>
<evidence type="ECO:0000256" key="2">
    <source>
        <dbReference type="ARBA" id="ARBA00022475"/>
    </source>
</evidence>
<dbReference type="InterPro" id="IPR029151">
    <property type="entry name" value="Sensor-like_sf"/>
</dbReference>
<keyword evidence="2" id="KW-1003">Cell membrane</keyword>
<dbReference type="Pfam" id="PF02743">
    <property type="entry name" value="dCache_1"/>
    <property type="match status" value="1"/>
</dbReference>
<name>A0ABS8N4Z0_9CLOT</name>
<comment type="caution">
    <text evidence="14">The sequence shown here is derived from an EMBL/GenBank/DDBJ whole genome shotgun (WGS) entry which is preliminary data.</text>
</comment>
<dbReference type="PANTHER" id="PTHR32089">
    <property type="entry name" value="METHYL-ACCEPTING CHEMOTAXIS PROTEIN MCPB"/>
    <property type="match status" value="1"/>
</dbReference>
<gene>
    <name evidence="14" type="ORF">LN736_08140</name>
</gene>
<evidence type="ECO:0000259" key="13">
    <source>
        <dbReference type="PROSITE" id="PS50885"/>
    </source>
</evidence>
<dbReference type="Pfam" id="PF00015">
    <property type="entry name" value="MCPsignal"/>
    <property type="match status" value="1"/>
</dbReference>
<keyword evidence="3" id="KW-0145">Chemotaxis</keyword>
<dbReference type="SUPFAM" id="SSF58104">
    <property type="entry name" value="Methyl-accepting chemotaxis protein (MCP) signaling domain"/>
    <property type="match status" value="1"/>
</dbReference>
<evidence type="ECO:0000256" key="6">
    <source>
        <dbReference type="ARBA" id="ARBA00023136"/>
    </source>
</evidence>
<evidence type="ECO:0000256" key="4">
    <source>
        <dbReference type="ARBA" id="ARBA00022692"/>
    </source>
</evidence>
<dbReference type="Gene3D" id="3.30.450.20">
    <property type="entry name" value="PAS domain"/>
    <property type="match status" value="2"/>
</dbReference>
<accession>A0ABS8N4Z0</accession>
<evidence type="ECO:0000256" key="5">
    <source>
        <dbReference type="ARBA" id="ARBA00022989"/>
    </source>
</evidence>
<evidence type="ECO:0000256" key="9">
    <source>
        <dbReference type="PROSITE-ProRule" id="PRU00284"/>
    </source>
</evidence>
<keyword evidence="7 9" id="KW-0807">Transducer</keyword>
<dbReference type="CDD" id="cd06225">
    <property type="entry name" value="HAMP"/>
    <property type="match status" value="1"/>
</dbReference>
<dbReference type="CDD" id="cd12912">
    <property type="entry name" value="PDC2_MCP_like"/>
    <property type="match status" value="1"/>
</dbReference>
<dbReference type="CDD" id="cd18773">
    <property type="entry name" value="PDC1_HK_sensor"/>
    <property type="match status" value="1"/>
</dbReference>
<feature type="domain" description="Methyl-accepting transducer" evidence="12">
    <location>
        <begin position="372"/>
        <end position="623"/>
    </location>
</feature>
<dbReference type="EMBL" id="JAJJPB010000008">
    <property type="protein sequence ID" value="MCC9294825.1"/>
    <property type="molecule type" value="Genomic_DNA"/>
</dbReference>
<evidence type="ECO:0000256" key="8">
    <source>
        <dbReference type="ARBA" id="ARBA00029447"/>
    </source>
</evidence>
<dbReference type="Gene3D" id="1.10.287.950">
    <property type="entry name" value="Methyl-accepting chemotaxis protein"/>
    <property type="match status" value="1"/>
</dbReference>
<dbReference type="RefSeq" id="WP_229981320.1">
    <property type="nucleotide sequence ID" value="NZ_JAJJPB010000008.1"/>
</dbReference>
<evidence type="ECO:0000256" key="10">
    <source>
        <dbReference type="SAM" id="Coils"/>
    </source>
</evidence>
<evidence type="ECO:0000256" key="7">
    <source>
        <dbReference type="ARBA" id="ARBA00023224"/>
    </source>
</evidence>
<keyword evidence="4 11" id="KW-0812">Transmembrane</keyword>
<dbReference type="Gene3D" id="1.10.8.500">
    <property type="entry name" value="HAMP domain in histidine kinase"/>
    <property type="match status" value="1"/>
</dbReference>
<protein>
    <submittedName>
        <fullName evidence="14">Methyl-accepting chemotaxis protein</fullName>
    </submittedName>
</protein>
<keyword evidence="5 11" id="KW-1133">Transmembrane helix</keyword>
<evidence type="ECO:0000259" key="12">
    <source>
        <dbReference type="PROSITE" id="PS50111"/>
    </source>
</evidence>
<dbReference type="PROSITE" id="PS50885">
    <property type="entry name" value="HAMP"/>
    <property type="match status" value="1"/>
</dbReference>
<dbReference type="PROSITE" id="PS50111">
    <property type="entry name" value="CHEMOTAXIS_TRANSDUC_2"/>
    <property type="match status" value="1"/>
</dbReference>
<dbReference type="InterPro" id="IPR004089">
    <property type="entry name" value="MCPsignal_dom"/>
</dbReference>
<dbReference type="SUPFAM" id="SSF103190">
    <property type="entry name" value="Sensory domain-like"/>
    <property type="match status" value="1"/>
</dbReference>
<sequence>MENRMSLHHKLIGILILLIIIPLLIISIFSYFILSKITNDNAEELTYQIAKEKVSYIDLHSLSLKHDLQSLSVNKDVLSQDKGELLNALGSITQSNKDIMQSYLADETKQMIVYPQSVKLPAGFDPTSRPWYRDAMAANGQIYVTAPYKDALTGKLVITIAKKIQLSNGKKGAVGFDIDLSTLRDKLVTTKIGKSGYALLVSADGTIIADSDKSRVMKNIKVEIPSGQSVLSKSQGNVAYGSGKESKIAGFNKSKETGWTIMAVSPKSDYAQGLNAAITTAIIILLIMLVIAVICGIFIAKYATEPLTHIQQFAKRLSECDFSTPIIIKRKDEFADAALSLNKAQENVKSLVKTIIDNFENMSASGQELSATVQEMTSKFENINNSINDIVNGSQETTASAEEVTASVEEIDSNINQLSDKAINVNTNASKSKENALSVQENAQNAIKECKDIYKNEEMNILKAIDEGKVVSKIKEMADIIASIAEQTNLLALNAAIEAARAGEHGKGFAVVAEEVRTLAEQSSETVSTIQNVVVKVQEAFKNLSNTSHQVLKFIDENVNVQLDNYLSTGEKYYKDSQFTSDSLKQLTSMTEEIKSTTNEVTKAINGMAGIAQKSSESTNQIQDVINDAVQGMVQIDKTAKDQADLAQKLNEIIQKFKI</sequence>
<feature type="domain" description="HAMP" evidence="13">
    <location>
        <begin position="301"/>
        <end position="353"/>
    </location>
</feature>
<comment type="similarity">
    <text evidence="8">Belongs to the methyl-accepting chemotaxis (MCP) protein family.</text>
</comment>